<dbReference type="GO" id="GO:0015937">
    <property type="term" value="P:coenzyme A biosynthetic process"/>
    <property type="evidence" value="ECO:0007669"/>
    <property type="project" value="TreeGrafter"/>
</dbReference>
<dbReference type="GO" id="GO:0010181">
    <property type="term" value="F:FMN binding"/>
    <property type="evidence" value="ECO:0007669"/>
    <property type="project" value="TreeGrafter"/>
</dbReference>
<dbReference type="OrthoDB" id="4578483at2"/>
<gene>
    <name evidence="2" type="ORF">AUR04nite_34130</name>
</gene>
<evidence type="ECO:0000259" key="1">
    <source>
        <dbReference type="Pfam" id="PF02441"/>
    </source>
</evidence>
<dbReference type="RefSeq" id="WP_141367421.1">
    <property type="nucleotide sequence ID" value="NZ_BAAAJL010000004.1"/>
</dbReference>
<dbReference type="SUPFAM" id="SSF52507">
    <property type="entry name" value="Homo-oligomeric flavin-containing Cys decarboxylases, HFCD"/>
    <property type="match status" value="1"/>
</dbReference>
<dbReference type="Pfam" id="PF02441">
    <property type="entry name" value="Flavoprotein"/>
    <property type="match status" value="1"/>
</dbReference>
<dbReference type="GO" id="GO:0071513">
    <property type="term" value="C:phosphopantothenoylcysteine decarboxylase complex"/>
    <property type="evidence" value="ECO:0007669"/>
    <property type="project" value="TreeGrafter"/>
</dbReference>
<dbReference type="InterPro" id="IPR036551">
    <property type="entry name" value="Flavin_trans-like"/>
</dbReference>
<evidence type="ECO:0000313" key="3">
    <source>
        <dbReference type="Proteomes" id="UP000316612"/>
    </source>
</evidence>
<dbReference type="InterPro" id="IPR003382">
    <property type="entry name" value="Flavoprotein"/>
</dbReference>
<dbReference type="Gene3D" id="3.40.50.1950">
    <property type="entry name" value="Flavin prenyltransferase-like"/>
    <property type="match status" value="1"/>
</dbReference>
<organism evidence="2 3">
    <name type="scientific">Glutamicibacter uratoxydans</name>
    <name type="common">Arthrobacter uratoxydans</name>
    <dbReference type="NCBI Taxonomy" id="43667"/>
    <lineage>
        <taxon>Bacteria</taxon>
        <taxon>Bacillati</taxon>
        <taxon>Actinomycetota</taxon>
        <taxon>Actinomycetes</taxon>
        <taxon>Micrococcales</taxon>
        <taxon>Micrococcaceae</taxon>
        <taxon>Glutamicibacter</taxon>
    </lineage>
</organism>
<comment type="caution">
    <text evidence="2">The sequence shown here is derived from an EMBL/GenBank/DDBJ whole genome shotgun (WGS) entry which is preliminary data.</text>
</comment>
<dbReference type="GO" id="GO:0004633">
    <property type="term" value="F:phosphopantothenoylcysteine decarboxylase activity"/>
    <property type="evidence" value="ECO:0007669"/>
    <property type="project" value="TreeGrafter"/>
</dbReference>
<reference evidence="2 3" key="1">
    <citation type="submission" date="2019-06" db="EMBL/GenBank/DDBJ databases">
        <title>Whole genome shotgun sequence of Glutamicibacter uratoxydans NBRC 15515.</title>
        <authorList>
            <person name="Hosoyama A."/>
            <person name="Uohara A."/>
            <person name="Ohji S."/>
            <person name="Ichikawa N."/>
        </authorList>
    </citation>
    <scope>NUCLEOTIDE SEQUENCE [LARGE SCALE GENOMIC DNA]</scope>
    <source>
        <strain evidence="2 3">NBRC 15515</strain>
    </source>
</reference>
<dbReference type="PANTHER" id="PTHR14359">
    <property type="entry name" value="HOMO-OLIGOMERIC FLAVIN CONTAINING CYS DECARBOXYLASE FAMILY"/>
    <property type="match status" value="1"/>
</dbReference>
<sequence>MITNQSAATATTLDLSLEKFEFCKVAVVLTGSTMTQIMPFWMDWVREAAPNTEFRVIMRESAKRFATKHGFEARMRTRVQQDEWSDEVIAAHIELAEWADLILIYPATLDYISRLANGITDSPSLLAALTTNAPVCIAPALPPRAMNNEIVRGTLEKLRAPSNFMVIDPVPGNSESSEVTHAWVPPAFPDVLRKIEAFRSEHAEVKSEPVAT</sequence>
<name>A0A4Y4DZV3_GLUUR</name>
<proteinExistence type="predicted"/>
<protein>
    <recommendedName>
        <fullName evidence="1">Flavoprotein domain-containing protein</fullName>
    </recommendedName>
</protein>
<keyword evidence="3" id="KW-1185">Reference proteome</keyword>
<dbReference type="EMBL" id="BJNY01000031">
    <property type="protein sequence ID" value="GED07881.1"/>
    <property type="molecule type" value="Genomic_DNA"/>
</dbReference>
<accession>A0A4Y4DZV3</accession>
<dbReference type="PANTHER" id="PTHR14359:SF6">
    <property type="entry name" value="PHOSPHOPANTOTHENOYLCYSTEINE DECARBOXYLASE"/>
    <property type="match status" value="1"/>
</dbReference>
<feature type="domain" description="Flavoprotein" evidence="1">
    <location>
        <begin position="24"/>
        <end position="159"/>
    </location>
</feature>
<dbReference type="AlphaFoldDB" id="A0A4Y4DZV3"/>
<evidence type="ECO:0000313" key="2">
    <source>
        <dbReference type="EMBL" id="GED07881.1"/>
    </source>
</evidence>
<dbReference type="Proteomes" id="UP000316612">
    <property type="component" value="Unassembled WGS sequence"/>
</dbReference>